<dbReference type="InterPro" id="IPR000182">
    <property type="entry name" value="GNAT_dom"/>
</dbReference>
<dbReference type="PROSITE" id="PS51186">
    <property type="entry name" value="GNAT"/>
    <property type="match status" value="1"/>
</dbReference>
<dbReference type="RefSeq" id="WP_076598414.1">
    <property type="nucleotide sequence ID" value="NZ_CP046976.1"/>
</dbReference>
<dbReference type="Gene3D" id="3.40.630.30">
    <property type="match status" value="1"/>
</dbReference>
<dbReference type="InterPro" id="IPR016181">
    <property type="entry name" value="Acyl_CoA_acyltransferase"/>
</dbReference>
<dbReference type="SUPFAM" id="SSF55729">
    <property type="entry name" value="Acyl-CoA N-acyltransferases (Nat)"/>
    <property type="match status" value="1"/>
</dbReference>
<feature type="domain" description="N-acetyltransferase" evidence="1">
    <location>
        <begin position="18"/>
        <end position="182"/>
    </location>
</feature>
<dbReference type="AlphaFoldDB" id="A0A1N7ITZ3"/>
<gene>
    <name evidence="2" type="ORF">SAMN05444817_10261</name>
</gene>
<organism evidence="2 3">
    <name type="scientific">Corynebacterium appendicis CIP 107643</name>
    <dbReference type="NCBI Taxonomy" id="1161099"/>
    <lineage>
        <taxon>Bacteria</taxon>
        <taxon>Bacillati</taxon>
        <taxon>Actinomycetota</taxon>
        <taxon>Actinomycetes</taxon>
        <taxon>Mycobacteriales</taxon>
        <taxon>Corynebacteriaceae</taxon>
        <taxon>Corynebacterium</taxon>
    </lineage>
</organism>
<dbReference type="OrthoDB" id="9795199at2"/>
<keyword evidence="3" id="KW-1185">Reference proteome</keyword>
<dbReference type="PANTHER" id="PTHR43610:SF1">
    <property type="entry name" value="N-ACETYLTRANSFERASE DOMAIN-CONTAINING PROTEIN"/>
    <property type="match status" value="1"/>
</dbReference>
<sequence>MKTKAKFSDNPVLSNQWVTLEPLSLEHAEALAECVGDLSDLWYQDHIPTADGVPAYIEDYLAEHERGERAPWAIVDPAGSAIGVTTFFHPDPANRSIEIGSTWITKDAQGAPFNKATKLLLLQRAFEDLGCLRVEIRTHFMNRQSRAAIESLGAKLDGVLRRHKILKSGLVRDTCVYSILDTEWPEVKTALEARLRA</sequence>
<protein>
    <submittedName>
        <fullName evidence="2">Protein N-acetyltransferase, RimJ/RimL family</fullName>
    </submittedName>
</protein>
<keyword evidence="2" id="KW-0808">Transferase</keyword>
<proteinExistence type="predicted"/>
<evidence type="ECO:0000259" key="1">
    <source>
        <dbReference type="PROSITE" id="PS51186"/>
    </source>
</evidence>
<dbReference type="GO" id="GO:0016747">
    <property type="term" value="F:acyltransferase activity, transferring groups other than amino-acyl groups"/>
    <property type="evidence" value="ECO:0007669"/>
    <property type="project" value="InterPro"/>
</dbReference>
<dbReference type="EMBL" id="FTOF01000002">
    <property type="protein sequence ID" value="SIS40558.1"/>
    <property type="molecule type" value="Genomic_DNA"/>
</dbReference>
<reference evidence="3" key="1">
    <citation type="submission" date="2017-01" db="EMBL/GenBank/DDBJ databases">
        <authorList>
            <person name="Varghese N."/>
            <person name="Submissions S."/>
        </authorList>
    </citation>
    <scope>NUCLEOTIDE SEQUENCE [LARGE SCALE GENOMIC DNA]</scope>
    <source>
        <strain evidence="3">DSM 44531</strain>
    </source>
</reference>
<evidence type="ECO:0000313" key="3">
    <source>
        <dbReference type="Proteomes" id="UP000186292"/>
    </source>
</evidence>
<evidence type="ECO:0000313" key="2">
    <source>
        <dbReference type="EMBL" id="SIS40558.1"/>
    </source>
</evidence>
<name>A0A1N7ITZ3_9CORY</name>
<dbReference type="Proteomes" id="UP000186292">
    <property type="component" value="Unassembled WGS sequence"/>
</dbReference>
<dbReference type="Pfam" id="PF13302">
    <property type="entry name" value="Acetyltransf_3"/>
    <property type="match status" value="1"/>
</dbReference>
<accession>A0A1N7ITZ3</accession>
<dbReference type="PANTHER" id="PTHR43610">
    <property type="entry name" value="BLL6696 PROTEIN"/>
    <property type="match status" value="1"/>
</dbReference>
<dbReference type="STRING" id="1161099.SAMN05444817_10261"/>